<evidence type="ECO:0000256" key="1">
    <source>
        <dbReference type="SAM" id="MobiDB-lite"/>
    </source>
</evidence>
<dbReference type="Proteomes" id="UP000039865">
    <property type="component" value="Unassembled WGS sequence"/>
</dbReference>
<gene>
    <name evidence="2" type="primary">Contig14255.g698</name>
    <name evidence="2" type="ORF">STYLEM_2059</name>
</gene>
<evidence type="ECO:0000313" key="2">
    <source>
        <dbReference type="EMBL" id="CDW73090.1"/>
    </source>
</evidence>
<feature type="compositionally biased region" description="Basic and acidic residues" evidence="1">
    <location>
        <begin position="366"/>
        <end position="377"/>
    </location>
</feature>
<name>A0A077ZUV9_STYLE</name>
<sequence length="504" mass="58448">MIEQKFNKQPTPRVVIFKDEIMPKPKIMNHRNLASLMKSDRIFPLNLNNKKAENSLKIKGLLEQNQDEPAAKDNLYVDILNKLGIRKHNMRRDSKPKLQLADQLDALQQKNGIKSSRHQENRNYTPLGHHEIKDNYIHHYIAKDESMSNFLKQAFHKREQVAIKSQNILNKSTLHNHHTFNNSSTINNLDSSHLTSQKAFLTDIAQEGHTLSNQGSQQELGTLPKIRIRSEYSPSNIDKRKNEGKLFGFNLNQNQAVSGGHTMFQKSPNQSSLLFNANGSPSFMSFFKDSRRHLKKVQQKSHETSRKNLLIKENSNNINKSLLSTKRSSPKEYSISSQMNSAKKFKKLQQIVQMNQKDLQVSRQVKNRDHSTKADKNKETYDEVPNIYYKGSEITTYRDILGFISLFPPDGDAKIEARELSSDFFDQRYLELVSEKKPKKDYFKQSLGDKLLFLERVDTIEYDILDEERKKQALMLRQKLDKARTEKMNATIGQLQNPNHHAIY</sequence>
<dbReference type="InParanoid" id="A0A077ZUV9"/>
<reference evidence="2 3" key="1">
    <citation type="submission" date="2014-06" db="EMBL/GenBank/DDBJ databases">
        <authorList>
            <person name="Swart Estienne"/>
        </authorList>
    </citation>
    <scope>NUCLEOTIDE SEQUENCE [LARGE SCALE GENOMIC DNA]</scope>
    <source>
        <strain evidence="2 3">130c</strain>
    </source>
</reference>
<organism evidence="2 3">
    <name type="scientific">Stylonychia lemnae</name>
    <name type="common">Ciliate</name>
    <dbReference type="NCBI Taxonomy" id="5949"/>
    <lineage>
        <taxon>Eukaryota</taxon>
        <taxon>Sar</taxon>
        <taxon>Alveolata</taxon>
        <taxon>Ciliophora</taxon>
        <taxon>Intramacronucleata</taxon>
        <taxon>Spirotrichea</taxon>
        <taxon>Stichotrichia</taxon>
        <taxon>Sporadotrichida</taxon>
        <taxon>Oxytrichidae</taxon>
        <taxon>Stylonychinae</taxon>
        <taxon>Stylonychia</taxon>
    </lineage>
</organism>
<feature type="region of interest" description="Disordered" evidence="1">
    <location>
        <begin position="358"/>
        <end position="377"/>
    </location>
</feature>
<accession>A0A077ZUV9</accession>
<evidence type="ECO:0000313" key="3">
    <source>
        <dbReference type="Proteomes" id="UP000039865"/>
    </source>
</evidence>
<protein>
    <submittedName>
        <fullName evidence="2">Uncharacterized protein</fullName>
    </submittedName>
</protein>
<keyword evidence="3" id="KW-1185">Reference proteome</keyword>
<dbReference type="AlphaFoldDB" id="A0A077ZUV9"/>
<dbReference type="EMBL" id="CCKQ01001995">
    <property type="protein sequence ID" value="CDW73090.1"/>
    <property type="molecule type" value="Genomic_DNA"/>
</dbReference>
<proteinExistence type="predicted"/>